<feature type="region of interest" description="Disordered" evidence="1">
    <location>
        <begin position="58"/>
        <end position="81"/>
    </location>
</feature>
<name>M5SAY0_9BACT</name>
<protein>
    <submittedName>
        <fullName evidence="2">Uncharacterized protein</fullName>
    </submittedName>
</protein>
<dbReference type="OrthoDB" id="9804333at2"/>
<proteinExistence type="predicted"/>
<accession>M5SAY0</accession>
<dbReference type="EMBL" id="ANOF01000148">
    <property type="protein sequence ID" value="EMI24827.1"/>
    <property type="molecule type" value="Genomic_DNA"/>
</dbReference>
<reference evidence="2 3" key="1">
    <citation type="journal article" date="2013" name="Mar. Genomics">
        <title>Expression of sulfatases in Rhodopirellula baltica and the diversity of sulfatases in the genus Rhodopirellula.</title>
        <authorList>
            <person name="Wegner C.E."/>
            <person name="Richter-Heitmann T."/>
            <person name="Klindworth A."/>
            <person name="Klockow C."/>
            <person name="Richter M."/>
            <person name="Achstetter T."/>
            <person name="Glockner F.O."/>
            <person name="Harder J."/>
        </authorList>
    </citation>
    <scope>NUCLEOTIDE SEQUENCE [LARGE SCALE GENOMIC DNA]</scope>
    <source>
        <strain evidence="2 3">SH398</strain>
    </source>
</reference>
<organism evidence="2 3">
    <name type="scientific">Rhodopirellula europaea SH398</name>
    <dbReference type="NCBI Taxonomy" id="1263868"/>
    <lineage>
        <taxon>Bacteria</taxon>
        <taxon>Pseudomonadati</taxon>
        <taxon>Planctomycetota</taxon>
        <taxon>Planctomycetia</taxon>
        <taxon>Pirellulales</taxon>
        <taxon>Pirellulaceae</taxon>
        <taxon>Rhodopirellula</taxon>
    </lineage>
</organism>
<dbReference type="Proteomes" id="UP000011996">
    <property type="component" value="Unassembled WGS sequence"/>
</dbReference>
<evidence type="ECO:0000313" key="2">
    <source>
        <dbReference type="EMBL" id="EMI24827.1"/>
    </source>
</evidence>
<evidence type="ECO:0000313" key="3">
    <source>
        <dbReference type="Proteomes" id="UP000011996"/>
    </source>
</evidence>
<comment type="caution">
    <text evidence="2">The sequence shown here is derived from an EMBL/GenBank/DDBJ whole genome shotgun (WGS) entry which is preliminary data.</text>
</comment>
<dbReference type="STRING" id="1263868.RESH_04573"/>
<gene>
    <name evidence="2" type="ORF">RESH_04573</name>
</gene>
<dbReference type="RefSeq" id="WP_008669951.1">
    <property type="nucleotide sequence ID" value="NZ_ANOF01000148.1"/>
</dbReference>
<feature type="compositionally biased region" description="Basic and acidic residues" evidence="1">
    <location>
        <begin position="65"/>
        <end position="74"/>
    </location>
</feature>
<dbReference type="AlphaFoldDB" id="M5SAY0"/>
<sequence length="81" mass="8920">MGNAISHEDLAAIVSERFFEVYNGHPGVNHLGENDHPGVERIWDLVNAIRQTELNVPPMMGMASDDSHEYHGEPGSRPGRG</sequence>
<dbReference type="PATRIC" id="fig|1263868.3.peg.4961"/>
<evidence type="ECO:0000256" key="1">
    <source>
        <dbReference type="SAM" id="MobiDB-lite"/>
    </source>
</evidence>